<evidence type="ECO:0000313" key="3">
    <source>
        <dbReference type="Proteomes" id="UP001467690"/>
    </source>
</evidence>
<dbReference type="Proteomes" id="UP001467690">
    <property type="component" value="Unassembled WGS sequence"/>
</dbReference>
<protein>
    <submittedName>
        <fullName evidence="2">Uncharacterized protein</fullName>
    </submittedName>
</protein>
<keyword evidence="1" id="KW-0732">Signal</keyword>
<keyword evidence="3" id="KW-1185">Reference proteome</keyword>
<comment type="caution">
    <text evidence="2">The sequence shown here is derived from an EMBL/GenBank/DDBJ whole genome shotgun (WGS) entry which is preliminary data.</text>
</comment>
<name>A0ABV1RFQ2_9ALTE</name>
<evidence type="ECO:0000313" key="2">
    <source>
        <dbReference type="EMBL" id="MER2491743.1"/>
    </source>
</evidence>
<reference evidence="2 3" key="1">
    <citation type="submission" date="2024-06" db="EMBL/GenBank/DDBJ databases">
        <authorList>
            <person name="Chen R.Y."/>
        </authorList>
    </citation>
    <scope>NUCLEOTIDE SEQUENCE [LARGE SCALE GENOMIC DNA]</scope>
    <source>
        <strain evidence="2 3">D2</strain>
    </source>
</reference>
<gene>
    <name evidence="2" type="ORF">ABS311_07585</name>
</gene>
<dbReference type="EMBL" id="JBELOE010000148">
    <property type="protein sequence ID" value="MER2491743.1"/>
    <property type="molecule type" value="Genomic_DNA"/>
</dbReference>
<sequence>MLNSRLLFILIFSFLIFNVVSAESPDVNGSECSRIEINGTLVESTVLKGVAENLGSVVAGKLLYKEPSGYCVPTNETYLISMLDGGYPKIISTLNGHTPSAKMAKFGSEDFLLVFYFAGGNQYVLRPYKFVDELLKEVNGPVFSSNIRSIELVGDTILVKNQVYPNGEKVVIEVESYRYHENQFVLAK</sequence>
<dbReference type="RefSeq" id="WP_350401326.1">
    <property type="nucleotide sequence ID" value="NZ_JBELOE010000148.1"/>
</dbReference>
<organism evidence="2 3">
    <name type="scientific">Catenovulum sediminis</name>
    <dbReference type="NCBI Taxonomy" id="1740262"/>
    <lineage>
        <taxon>Bacteria</taxon>
        <taxon>Pseudomonadati</taxon>
        <taxon>Pseudomonadota</taxon>
        <taxon>Gammaproteobacteria</taxon>
        <taxon>Alteromonadales</taxon>
        <taxon>Alteromonadaceae</taxon>
        <taxon>Catenovulum</taxon>
    </lineage>
</organism>
<feature type="chain" id="PRO_5047300852" evidence="1">
    <location>
        <begin position="23"/>
        <end position="188"/>
    </location>
</feature>
<proteinExistence type="predicted"/>
<feature type="signal peptide" evidence="1">
    <location>
        <begin position="1"/>
        <end position="22"/>
    </location>
</feature>
<accession>A0ABV1RFQ2</accession>
<evidence type="ECO:0000256" key="1">
    <source>
        <dbReference type="SAM" id="SignalP"/>
    </source>
</evidence>